<evidence type="ECO:0000313" key="2">
    <source>
        <dbReference type="Proteomes" id="UP001500359"/>
    </source>
</evidence>
<dbReference type="InterPro" id="IPR027417">
    <property type="entry name" value="P-loop_NTPase"/>
</dbReference>
<comment type="caution">
    <text evidence="1">The sequence shown here is derived from an EMBL/GenBank/DDBJ whole genome shotgun (WGS) entry which is preliminary data.</text>
</comment>
<dbReference type="EMBL" id="BAAAFD010000005">
    <property type="protein sequence ID" value="GAA0856800.1"/>
    <property type="molecule type" value="Genomic_DNA"/>
</dbReference>
<evidence type="ECO:0000313" key="1">
    <source>
        <dbReference type="EMBL" id="GAA0856800.1"/>
    </source>
</evidence>
<accession>A0ABN1LJA3</accession>
<name>A0ABN1LJA3_9ALTE</name>
<sequence>MKNPVNRLLASLEDAIDLIDDSHLLPNGVFDELTDNSASPLSRLDFSKASSLMEKCENVESQFTNEKPVLRIIHHLACSGGTLISKCLSAIPNVFLLSELHPYSDLHLRTAKPKFSPSDIASLSKYAQVPEQRQLAQKLFAQSVKLTFEHVDNRAGTLILRDHTHSDYNLGSLTENGSEVVSALKDDFEIRSIVTVRNPIDAYASLVKNNWQHFEPFTFDEYCRRLNRLLCDFSHCPIIKFEDFTHSPISEMHKICKFFEIPFSEEFESLFELFNVTGDSGRSANVIGVRERIAPPSIIEESLNSPEFNKICNTGLYQLPQPVTAN</sequence>
<organism evidence="1 2">
    <name type="scientific">Aliiglaciecola litoralis</name>
    <dbReference type="NCBI Taxonomy" id="582857"/>
    <lineage>
        <taxon>Bacteria</taxon>
        <taxon>Pseudomonadati</taxon>
        <taxon>Pseudomonadota</taxon>
        <taxon>Gammaproteobacteria</taxon>
        <taxon>Alteromonadales</taxon>
        <taxon>Alteromonadaceae</taxon>
        <taxon>Aliiglaciecola</taxon>
    </lineage>
</organism>
<protein>
    <recommendedName>
        <fullName evidence="3">Sulfotransferase family protein</fullName>
    </recommendedName>
</protein>
<dbReference type="Proteomes" id="UP001500359">
    <property type="component" value="Unassembled WGS sequence"/>
</dbReference>
<dbReference type="SUPFAM" id="SSF52540">
    <property type="entry name" value="P-loop containing nucleoside triphosphate hydrolases"/>
    <property type="match status" value="1"/>
</dbReference>
<proteinExistence type="predicted"/>
<dbReference type="RefSeq" id="WP_343859442.1">
    <property type="nucleotide sequence ID" value="NZ_BAAAFD010000005.1"/>
</dbReference>
<evidence type="ECO:0008006" key="3">
    <source>
        <dbReference type="Google" id="ProtNLM"/>
    </source>
</evidence>
<dbReference type="Gene3D" id="3.40.50.300">
    <property type="entry name" value="P-loop containing nucleotide triphosphate hydrolases"/>
    <property type="match status" value="1"/>
</dbReference>
<reference evidence="1 2" key="1">
    <citation type="journal article" date="2019" name="Int. J. Syst. Evol. Microbiol.">
        <title>The Global Catalogue of Microorganisms (GCM) 10K type strain sequencing project: providing services to taxonomists for standard genome sequencing and annotation.</title>
        <authorList>
            <consortium name="The Broad Institute Genomics Platform"/>
            <consortium name="The Broad Institute Genome Sequencing Center for Infectious Disease"/>
            <person name="Wu L."/>
            <person name="Ma J."/>
        </authorList>
    </citation>
    <scope>NUCLEOTIDE SEQUENCE [LARGE SCALE GENOMIC DNA]</scope>
    <source>
        <strain evidence="1 2">JCM 15896</strain>
    </source>
</reference>
<dbReference type="Pfam" id="PF13469">
    <property type="entry name" value="Sulfotransfer_3"/>
    <property type="match status" value="1"/>
</dbReference>
<gene>
    <name evidence="1" type="ORF">GCM10009114_20070</name>
</gene>
<keyword evidence="2" id="KW-1185">Reference proteome</keyword>